<dbReference type="InterPro" id="IPR015422">
    <property type="entry name" value="PyrdxlP-dep_Trfase_small"/>
</dbReference>
<keyword evidence="3 4" id="KW-0663">Pyridoxal phosphate</keyword>
<comment type="similarity">
    <text evidence="4">Belongs to the DegT/DnrJ/EryC1 family.</text>
</comment>
<dbReference type="GO" id="GO:0030170">
    <property type="term" value="F:pyridoxal phosphate binding"/>
    <property type="evidence" value="ECO:0007669"/>
    <property type="project" value="TreeGrafter"/>
</dbReference>
<dbReference type="InterPro" id="IPR015424">
    <property type="entry name" value="PyrdxlP-dep_Trfase"/>
</dbReference>
<dbReference type="PIRSF" id="PIRSF000390">
    <property type="entry name" value="PLP_StrS"/>
    <property type="match status" value="1"/>
</dbReference>
<dbReference type="InterPro" id="IPR000653">
    <property type="entry name" value="DegT/StrS_aminotransferase"/>
</dbReference>
<accession>K6VLK1</accession>
<gene>
    <name evidence="5" type="ORF">KILIM_056_00220</name>
</gene>
<protein>
    <submittedName>
        <fullName evidence="5">Putative aminotransferase</fullName>
    </submittedName>
</protein>
<feature type="modified residue" description="N6-(pyridoxal phosphate)lysine" evidence="3">
    <location>
        <position position="211"/>
    </location>
</feature>
<dbReference type="PANTHER" id="PTHR30244">
    <property type="entry name" value="TRANSAMINASE"/>
    <property type="match status" value="1"/>
</dbReference>
<evidence type="ECO:0000256" key="2">
    <source>
        <dbReference type="PIRSR" id="PIRSR000390-1"/>
    </source>
</evidence>
<dbReference type="Gene3D" id="3.90.1150.10">
    <property type="entry name" value="Aspartate Aminotransferase, domain 1"/>
    <property type="match status" value="1"/>
</dbReference>
<dbReference type="OrthoDB" id="9804264at2"/>
<dbReference type="eggNOG" id="COG0399">
    <property type="taxonomic scope" value="Bacteria"/>
</dbReference>
<organism evidence="5 6">
    <name type="scientific">Kineosphaera limosa NBRC 100340</name>
    <dbReference type="NCBI Taxonomy" id="1184609"/>
    <lineage>
        <taxon>Bacteria</taxon>
        <taxon>Bacillati</taxon>
        <taxon>Actinomycetota</taxon>
        <taxon>Actinomycetes</taxon>
        <taxon>Micrococcales</taxon>
        <taxon>Dermatophilaceae</taxon>
        <taxon>Kineosphaera</taxon>
    </lineage>
</organism>
<keyword evidence="5" id="KW-0808">Transferase</keyword>
<evidence type="ECO:0000313" key="5">
    <source>
        <dbReference type="EMBL" id="GAB97098.1"/>
    </source>
</evidence>
<comment type="cofactor">
    <cofactor evidence="1">
        <name>pyridoxal 5'-phosphate</name>
        <dbReference type="ChEBI" id="CHEBI:597326"/>
    </cofactor>
</comment>
<dbReference type="GO" id="GO:0008483">
    <property type="term" value="F:transaminase activity"/>
    <property type="evidence" value="ECO:0007669"/>
    <property type="project" value="UniProtKB-KW"/>
</dbReference>
<dbReference type="Proteomes" id="UP000008366">
    <property type="component" value="Unassembled WGS sequence"/>
</dbReference>
<evidence type="ECO:0000256" key="3">
    <source>
        <dbReference type="PIRSR" id="PIRSR000390-2"/>
    </source>
</evidence>
<dbReference type="PANTHER" id="PTHR30244:SF34">
    <property type="entry name" value="DTDP-4-AMINO-4,6-DIDEOXYGALACTOSE TRANSAMINASE"/>
    <property type="match status" value="1"/>
</dbReference>
<dbReference type="AlphaFoldDB" id="K6VLK1"/>
<dbReference type="STRING" id="1184609.KILIM_056_00220"/>
<dbReference type="InterPro" id="IPR015421">
    <property type="entry name" value="PyrdxlP-dep_Trfase_major"/>
</dbReference>
<reference evidence="5 6" key="1">
    <citation type="submission" date="2012-08" db="EMBL/GenBank/DDBJ databases">
        <title>Whole genome shotgun sequence of Kineosphaera limosa NBRC 100340.</title>
        <authorList>
            <person name="Yoshida I."/>
            <person name="Isaki S."/>
            <person name="Hosoyama A."/>
            <person name="Tsuchikane K."/>
            <person name="Katsumata H."/>
            <person name="Ando Y."/>
            <person name="Ohji S."/>
            <person name="Hamada M."/>
            <person name="Tamura T."/>
            <person name="Yamazoe A."/>
            <person name="Yamazaki S."/>
            <person name="Fujita N."/>
        </authorList>
    </citation>
    <scope>NUCLEOTIDE SEQUENCE [LARGE SCALE GENOMIC DNA]</scope>
    <source>
        <strain evidence="5 6">NBRC 100340</strain>
    </source>
</reference>
<dbReference type="Gene3D" id="3.40.640.10">
    <property type="entry name" value="Type I PLP-dependent aspartate aminotransferase-like (Major domain)"/>
    <property type="match status" value="2"/>
</dbReference>
<evidence type="ECO:0000313" key="6">
    <source>
        <dbReference type="Proteomes" id="UP000008366"/>
    </source>
</evidence>
<proteinExistence type="inferred from homology"/>
<dbReference type="SUPFAM" id="SSF53383">
    <property type="entry name" value="PLP-dependent transferases"/>
    <property type="match status" value="1"/>
</dbReference>
<feature type="active site" description="Proton acceptor" evidence="2">
    <location>
        <position position="211"/>
    </location>
</feature>
<dbReference type="Pfam" id="PF01041">
    <property type="entry name" value="DegT_DnrJ_EryC1"/>
    <property type="match status" value="2"/>
</dbReference>
<dbReference type="CDD" id="cd00616">
    <property type="entry name" value="AHBA_syn"/>
    <property type="match status" value="1"/>
</dbReference>
<name>K6VLK1_9MICO</name>
<comment type="caution">
    <text evidence="5">The sequence shown here is derived from an EMBL/GenBank/DDBJ whole genome shotgun (WGS) entry which is preliminary data.</text>
</comment>
<dbReference type="EMBL" id="BAHD01000056">
    <property type="protein sequence ID" value="GAB97098.1"/>
    <property type="molecule type" value="Genomic_DNA"/>
</dbReference>
<keyword evidence="5" id="KW-0032">Aminotransferase</keyword>
<sequence>MPELACDAVPFAPPDIGEEEIEAVTETLRSGWLTTGPNAAAFESEFAAALRSDFASCTGSGTAADEAGRQPKAGELHAVALNSATAGLHLAVEALGIGPGDEVIVPTWTFTATAEVVRYVGAEPVFVDVDPHTLNLDLAAARAAITCRTAAVIPVHFAGLPVDRAGLAALAAEHDLTVIEDAAHAFPVRSSGVPVGVGSSDAVVFSFYATKTMTTGEGGMLVTPSAQVAARARTMRLHGISRDIFGRYSASALEAPVDAPSWFYEVVAPGFKYNLTDPAAAMGRVQLRRAVAMRQARARIAARYHEAFADLPLRLPAGDPGRSGEPDGEHAWHLYVVRLTDAAPLDRDAFVRALTSARVGTSLHFIPLHRQPYWQANFVPPGAAFPVADDAYRRAVSLPIFSAMTPDQVERVVHVVREALGGS</sequence>
<evidence type="ECO:0000256" key="4">
    <source>
        <dbReference type="RuleBase" id="RU004508"/>
    </source>
</evidence>
<dbReference type="GO" id="GO:0000271">
    <property type="term" value="P:polysaccharide biosynthetic process"/>
    <property type="evidence" value="ECO:0007669"/>
    <property type="project" value="TreeGrafter"/>
</dbReference>
<evidence type="ECO:0000256" key="1">
    <source>
        <dbReference type="ARBA" id="ARBA00001933"/>
    </source>
</evidence>
<keyword evidence="6" id="KW-1185">Reference proteome</keyword>